<keyword evidence="1" id="KW-0472">Membrane</keyword>
<dbReference type="EMBL" id="JACHLI010000043">
    <property type="protein sequence ID" value="MBB4867625.1"/>
    <property type="molecule type" value="Genomic_DNA"/>
</dbReference>
<organism evidence="2 3">
    <name type="scientific">Pseudomonas nitroreducens</name>
    <dbReference type="NCBI Taxonomy" id="46680"/>
    <lineage>
        <taxon>Bacteria</taxon>
        <taxon>Pseudomonadati</taxon>
        <taxon>Pseudomonadota</taxon>
        <taxon>Gammaproteobacteria</taxon>
        <taxon>Pseudomonadales</taxon>
        <taxon>Pseudomonadaceae</taxon>
        <taxon>Pseudomonas</taxon>
    </lineage>
</organism>
<reference evidence="2 3" key="1">
    <citation type="submission" date="2020-08" db="EMBL/GenBank/DDBJ databases">
        <title>Functional genomics of gut bacteria from endangered species of beetles.</title>
        <authorList>
            <person name="Carlos-Shanley C."/>
        </authorList>
    </citation>
    <scope>NUCLEOTIDE SEQUENCE [LARGE SCALE GENOMIC DNA]</scope>
    <source>
        <strain evidence="2 3">S00179</strain>
    </source>
</reference>
<evidence type="ECO:0000256" key="1">
    <source>
        <dbReference type="SAM" id="Phobius"/>
    </source>
</evidence>
<keyword evidence="1" id="KW-1133">Transmembrane helix</keyword>
<sequence length="166" mass="17578">MQLFILLLVTTAVSCYALNWFFADAFARLWRGIRIVLSGALLLSGIMLAVALGNRIEFRFMGFGGMIAGGGMGMLLGLLIFLVIGAIGVAFGGGAIGLGLWKMVMLFGGAGLFSSATTLITYRVVPFWVIGLIPMAFALRMLIAAIRDVDAARNVKLLAQTNPCAG</sequence>
<accession>A0A7W7KRG7</accession>
<dbReference type="AlphaFoldDB" id="A0A7W7KRG7"/>
<feature type="transmembrane region" description="Helical" evidence="1">
    <location>
        <begin position="74"/>
        <end position="100"/>
    </location>
</feature>
<dbReference type="Proteomes" id="UP000566995">
    <property type="component" value="Unassembled WGS sequence"/>
</dbReference>
<protein>
    <submittedName>
        <fullName evidence="2">Uncharacterized protein</fullName>
    </submittedName>
</protein>
<feature type="transmembrane region" description="Helical" evidence="1">
    <location>
        <begin position="120"/>
        <end position="143"/>
    </location>
</feature>
<evidence type="ECO:0000313" key="3">
    <source>
        <dbReference type="Proteomes" id="UP000566995"/>
    </source>
</evidence>
<evidence type="ECO:0000313" key="2">
    <source>
        <dbReference type="EMBL" id="MBB4867625.1"/>
    </source>
</evidence>
<dbReference type="RefSeq" id="WP_184597350.1">
    <property type="nucleotide sequence ID" value="NZ_JACHLI010000043.1"/>
</dbReference>
<comment type="caution">
    <text evidence="2">The sequence shown here is derived from an EMBL/GenBank/DDBJ whole genome shotgun (WGS) entry which is preliminary data.</text>
</comment>
<feature type="transmembrane region" description="Helical" evidence="1">
    <location>
        <begin position="33"/>
        <end position="53"/>
    </location>
</feature>
<gene>
    <name evidence="2" type="ORF">HNP46_006539</name>
</gene>
<keyword evidence="1" id="KW-0812">Transmembrane</keyword>
<name>A0A7W7KRG7_PSENT</name>
<proteinExistence type="predicted"/>